<comment type="caution">
    <text evidence="2">The sequence shown here is derived from an EMBL/GenBank/DDBJ whole genome shotgun (WGS) entry which is preliminary data.</text>
</comment>
<reference evidence="2" key="1">
    <citation type="submission" date="2019-08" db="EMBL/GenBank/DDBJ databases">
        <title>The genome of the North American firefly Photinus pyralis.</title>
        <authorList>
            <consortium name="Photinus pyralis genome working group"/>
            <person name="Fallon T.R."/>
            <person name="Sander Lower S.E."/>
            <person name="Weng J.-K."/>
        </authorList>
    </citation>
    <scope>NUCLEOTIDE SEQUENCE</scope>
    <source>
        <strain evidence="2">TRF0915ILg1</strain>
        <tissue evidence="2">Whole body</tissue>
    </source>
</reference>
<sequence length="301" mass="35691">MDEIQVKILIELIIEWNKNRFEININVDDTVKDLKHIIFTLTNIQPNRQHFTNLTYPVSMRNDFCKIKQLNLRPRSVIKVIEVQTVENNRLPALSIVPYPSLFERRVTRPRAKEFKFLNKPRLDKKLVVLDVDGTIYDCSAPHCFLAARPHLEEFLTNIYEDYDIGIWSATSMKILETKMERLGMNTHPRYKLLFYMDKYSTVMASYKGCMVQVKPLELVWTRFPEYGTKNTLMCDDRKLNFYLNSNNGITVTVYNYKNHHIDKELKYLNTYLKSIAKVNDFTKINHEQWRATCDDDDSRD</sequence>
<dbReference type="InterPro" id="IPR023214">
    <property type="entry name" value="HAD_sf"/>
</dbReference>
<dbReference type="InterPro" id="IPR029071">
    <property type="entry name" value="Ubiquitin-like_domsf"/>
</dbReference>
<dbReference type="InterPro" id="IPR004274">
    <property type="entry name" value="FCP1_dom"/>
</dbReference>
<keyword evidence="3" id="KW-1185">Reference proteome</keyword>
<dbReference type="PANTHER" id="PTHR48493:SF1">
    <property type="entry name" value="UBIQUITIN-LIKE DOMAIN-CONTAINING CTD PHOSPHATASE 1"/>
    <property type="match status" value="1"/>
</dbReference>
<dbReference type="SUPFAM" id="SSF56784">
    <property type="entry name" value="HAD-like"/>
    <property type="match status" value="1"/>
</dbReference>
<dbReference type="PANTHER" id="PTHR48493">
    <property type="entry name" value="UBIQUITIN-LIKE DOMAIN-CONTAINING CTD PHOSPHATASE 1"/>
    <property type="match status" value="1"/>
</dbReference>
<dbReference type="AlphaFoldDB" id="A0A8K0FYT0"/>
<organism evidence="2 3">
    <name type="scientific">Ignelater luminosus</name>
    <name type="common">Cucubano</name>
    <name type="synonym">Pyrophorus luminosus</name>
    <dbReference type="NCBI Taxonomy" id="2038154"/>
    <lineage>
        <taxon>Eukaryota</taxon>
        <taxon>Metazoa</taxon>
        <taxon>Ecdysozoa</taxon>
        <taxon>Arthropoda</taxon>
        <taxon>Hexapoda</taxon>
        <taxon>Insecta</taxon>
        <taxon>Pterygota</taxon>
        <taxon>Neoptera</taxon>
        <taxon>Endopterygota</taxon>
        <taxon>Coleoptera</taxon>
        <taxon>Polyphaga</taxon>
        <taxon>Elateriformia</taxon>
        <taxon>Elateroidea</taxon>
        <taxon>Elateridae</taxon>
        <taxon>Agrypninae</taxon>
        <taxon>Pyrophorini</taxon>
        <taxon>Ignelater</taxon>
    </lineage>
</organism>
<gene>
    <name evidence="2" type="ORF">ILUMI_20584</name>
</gene>
<proteinExistence type="predicted"/>
<evidence type="ECO:0000313" key="2">
    <source>
        <dbReference type="EMBL" id="KAF2885600.1"/>
    </source>
</evidence>
<dbReference type="GO" id="GO:0090364">
    <property type="term" value="P:regulation of proteasome assembly"/>
    <property type="evidence" value="ECO:0007669"/>
    <property type="project" value="InterPro"/>
</dbReference>
<evidence type="ECO:0000313" key="3">
    <source>
        <dbReference type="Proteomes" id="UP000801492"/>
    </source>
</evidence>
<dbReference type="SMART" id="SM00577">
    <property type="entry name" value="CPDc"/>
    <property type="match status" value="1"/>
</dbReference>
<dbReference type="Proteomes" id="UP000801492">
    <property type="component" value="Unassembled WGS sequence"/>
</dbReference>
<accession>A0A8K0FYT0</accession>
<dbReference type="Gene3D" id="3.40.50.1000">
    <property type="entry name" value="HAD superfamily/HAD-like"/>
    <property type="match status" value="1"/>
</dbReference>
<name>A0A8K0FYT0_IGNLU</name>
<dbReference type="SUPFAM" id="SSF54236">
    <property type="entry name" value="Ubiquitin-like"/>
    <property type="match status" value="1"/>
</dbReference>
<dbReference type="PROSITE" id="PS50969">
    <property type="entry name" value="FCP1"/>
    <property type="match status" value="1"/>
</dbReference>
<dbReference type="OrthoDB" id="1711508at2759"/>
<dbReference type="InterPro" id="IPR036412">
    <property type="entry name" value="HAD-like_sf"/>
</dbReference>
<dbReference type="EMBL" id="VTPC01089860">
    <property type="protein sequence ID" value="KAF2885600.1"/>
    <property type="molecule type" value="Genomic_DNA"/>
</dbReference>
<feature type="domain" description="FCP1 homology" evidence="1">
    <location>
        <begin position="121"/>
        <end position="276"/>
    </location>
</feature>
<dbReference type="InterPro" id="IPR051658">
    <property type="entry name" value="UBLCP1"/>
</dbReference>
<dbReference type="Gene3D" id="3.10.20.90">
    <property type="entry name" value="Phosphatidylinositol 3-kinase Catalytic Subunit, Chain A, domain 1"/>
    <property type="match status" value="1"/>
</dbReference>
<evidence type="ECO:0000259" key="1">
    <source>
        <dbReference type="PROSITE" id="PS50969"/>
    </source>
</evidence>
<protein>
    <recommendedName>
        <fullName evidence="1">FCP1 homology domain-containing protein</fullName>
    </recommendedName>
</protein>
<dbReference type="Pfam" id="PF03031">
    <property type="entry name" value="NIF"/>
    <property type="match status" value="1"/>
</dbReference>